<protein>
    <submittedName>
        <fullName evidence="8">WD repeat-containing protein ATCSA-1</fullName>
    </submittedName>
</protein>
<dbReference type="PROSITE" id="PS50082">
    <property type="entry name" value="WD_REPEATS_2"/>
    <property type="match status" value="4"/>
</dbReference>
<organism evidence="8 9">
    <name type="scientific">Trichonephila clavata</name>
    <name type="common">Joro spider</name>
    <name type="synonym">Nephila clavata</name>
    <dbReference type="NCBI Taxonomy" id="2740835"/>
    <lineage>
        <taxon>Eukaryota</taxon>
        <taxon>Metazoa</taxon>
        <taxon>Ecdysozoa</taxon>
        <taxon>Arthropoda</taxon>
        <taxon>Chelicerata</taxon>
        <taxon>Arachnida</taxon>
        <taxon>Araneae</taxon>
        <taxon>Araneomorphae</taxon>
        <taxon>Entelegynae</taxon>
        <taxon>Araneoidea</taxon>
        <taxon>Nephilidae</taxon>
        <taxon>Trichonephila</taxon>
    </lineage>
</organism>
<dbReference type="PROSITE" id="PS00678">
    <property type="entry name" value="WD_REPEATS_1"/>
    <property type="match status" value="1"/>
</dbReference>
<dbReference type="Gene3D" id="3.30.70.270">
    <property type="match status" value="1"/>
</dbReference>
<dbReference type="Pfam" id="PF00400">
    <property type="entry name" value="WD40"/>
    <property type="match status" value="4"/>
</dbReference>
<dbReference type="InterPro" id="IPR019775">
    <property type="entry name" value="WD40_repeat_CS"/>
</dbReference>
<keyword evidence="9" id="KW-1185">Reference proteome</keyword>
<dbReference type="InterPro" id="IPR001680">
    <property type="entry name" value="WD40_rpt"/>
</dbReference>
<evidence type="ECO:0000256" key="5">
    <source>
        <dbReference type="PROSITE-ProRule" id="PRU00221"/>
    </source>
</evidence>
<reference evidence="8" key="1">
    <citation type="submission" date="2020-07" db="EMBL/GenBank/DDBJ databases">
        <title>Multicomponent nature underlies the extraordinary mechanical properties of spider dragline silk.</title>
        <authorList>
            <person name="Kono N."/>
            <person name="Nakamura H."/>
            <person name="Mori M."/>
            <person name="Yoshida Y."/>
            <person name="Ohtoshi R."/>
            <person name="Malay A.D."/>
            <person name="Moran D.A.P."/>
            <person name="Tomita M."/>
            <person name="Numata K."/>
            <person name="Arakawa K."/>
        </authorList>
    </citation>
    <scope>NUCLEOTIDE SEQUENCE</scope>
</reference>
<feature type="repeat" description="WD" evidence="5">
    <location>
        <begin position="349"/>
        <end position="391"/>
    </location>
</feature>
<dbReference type="SUPFAM" id="SSF56672">
    <property type="entry name" value="DNA/RNA polymerases"/>
    <property type="match status" value="1"/>
</dbReference>
<dbReference type="GO" id="GO:0071897">
    <property type="term" value="P:DNA biosynthetic process"/>
    <property type="evidence" value="ECO:0007669"/>
    <property type="project" value="UniProtKB-ARBA"/>
</dbReference>
<keyword evidence="1 5" id="KW-0853">WD repeat</keyword>
<dbReference type="PROSITE" id="PS50294">
    <property type="entry name" value="WD_REPEATS_REGION"/>
    <property type="match status" value="2"/>
</dbReference>
<feature type="repeat" description="WD" evidence="5">
    <location>
        <begin position="408"/>
        <end position="441"/>
    </location>
</feature>
<keyword evidence="3" id="KW-0227">DNA damage</keyword>
<dbReference type="AlphaFoldDB" id="A0A8X6IKA9"/>
<dbReference type="PRINTS" id="PR00320">
    <property type="entry name" value="GPROTEINBRPT"/>
</dbReference>
<evidence type="ECO:0000313" key="8">
    <source>
        <dbReference type="EMBL" id="GFR06375.1"/>
    </source>
</evidence>
<evidence type="ECO:0000256" key="4">
    <source>
        <dbReference type="ARBA" id="ARBA00023204"/>
    </source>
</evidence>
<evidence type="ECO:0000256" key="6">
    <source>
        <dbReference type="SAM" id="MobiDB-lite"/>
    </source>
</evidence>
<sequence>MADIEKAFLQIELHKQDRDVARFFWTENLNDYDPKNLQVYPLTRVLFGLTSSPFILAATIRHHLKKYKDKFPDTVKIVGSSLYVDDFISGQEIVDKALQTSLESIEIFKEAGMSLKKWHTNSKKLERFWIENKVPVEEFNCLSDEEVVLLKLNNIIFRKKNILTFGIMLKSYEQLQTGLVTPNSFKSAMITNRLFSMDLSKHSVIRQCHTAGITVLDLDPAEDRFLLSGSKNGDLAIHDVLNNSGHPWYTAEIICRIRRNTEYAHRFCITSAQWYPFDTGLFITSSMDHKLKIWDTNILRPADTISMTHKISALHMSNLPSEHTLIAVAMEHPHVVLVDPRTGARCHELRAHCIGVSAVRWSPFAEHLLATGGRDNKIFFWDIRSANGYLRSLDQHNGEAVGNKKDMITAHNGRISSLKFTDNGLYMVSHGADNRIRLWDVALCKNTLVNYGSIQSIYANFQVSLDLCCDSSLPALFVPCNNSINVYDLFTGCRIRTLVGHFNLVTSCVFRSTTHELYSSGNDMNILLWTPDGEKELEAEREMCSPEHQRVTDNAESSFDTDNWSD</sequence>
<feature type="compositionally biased region" description="Polar residues" evidence="6">
    <location>
        <begin position="554"/>
        <end position="566"/>
    </location>
</feature>
<keyword evidence="4" id="KW-0234">DNA repair</keyword>
<evidence type="ECO:0000256" key="1">
    <source>
        <dbReference type="ARBA" id="ARBA00022574"/>
    </source>
</evidence>
<dbReference type="InterPro" id="IPR043128">
    <property type="entry name" value="Rev_trsase/Diguanyl_cyclase"/>
</dbReference>
<dbReference type="GO" id="GO:0000109">
    <property type="term" value="C:nucleotide-excision repair complex"/>
    <property type="evidence" value="ECO:0007669"/>
    <property type="project" value="TreeGrafter"/>
</dbReference>
<dbReference type="PANTHER" id="PTHR46202">
    <property type="entry name" value="DNA EXCISION REPAIR PROTEIN ERCC-8"/>
    <property type="match status" value="1"/>
</dbReference>
<name>A0A8X6IKA9_TRICU</name>
<dbReference type="InterPro" id="IPR042238">
    <property type="entry name" value="Rad28/ERCC8/Ckn1/ATCSA-1"/>
</dbReference>
<dbReference type="InterPro" id="IPR015943">
    <property type="entry name" value="WD40/YVTN_repeat-like_dom_sf"/>
</dbReference>
<gene>
    <name evidence="8" type="primary">ATCSA-1</name>
    <name evidence="8" type="ORF">TNCT_34491</name>
</gene>
<dbReference type="GO" id="GO:0031464">
    <property type="term" value="C:Cul4A-RING E3 ubiquitin ligase complex"/>
    <property type="evidence" value="ECO:0007669"/>
    <property type="project" value="TreeGrafter"/>
</dbReference>
<feature type="repeat" description="WD" evidence="5">
    <location>
        <begin position="262"/>
        <end position="295"/>
    </location>
</feature>
<evidence type="ECO:0000256" key="2">
    <source>
        <dbReference type="ARBA" id="ARBA00022737"/>
    </source>
</evidence>
<evidence type="ECO:0000313" key="9">
    <source>
        <dbReference type="Proteomes" id="UP000887116"/>
    </source>
</evidence>
<dbReference type="Gene3D" id="2.130.10.10">
    <property type="entry name" value="YVTN repeat-like/Quinoprotein amine dehydrogenase"/>
    <property type="match status" value="1"/>
</dbReference>
<dbReference type="SMART" id="SM00320">
    <property type="entry name" value="WD40"/>
    <property type="match status" value="5"/>
</dbReference>
<dbReference type="Pfam" id="PF00078">
    <property type="entry name" value="RVT_1"/>
    <property type="match status" value="1"/>
</dbReference>
<feature type="domain" description="Reverse transcriptase" evidence="7">
    <location>
        <begin position="2"/>
        <end position="116"/>
    </location>
</feature>
<dbReference type="GO" id="GO:0006283">
    <property type="term" value="P:transcription-coupled nucleotide-excision repair"/>
    <property type="evidence" value="ECO:0007669"/>
    <property type="project" value="InterPro"/>
</dbReference>
<feature type="compositionally biased region" description="Basic and acidic residues" evidence="6">
    <location>
        <begin position="539"/>
        <end position="553"/>
    </location>
</feature>
<dbReference type="GO" id="GO:0000209">
    <property type="term" value="P:protein polyubiquitination"/>
    <property type="evidence" value="ECO:0007669"/>
    <property type="project" value="TreeGrafter"/>
</dbReference>
<dbReference type="OrthoDB" id="427795at2759"/>
<dbReference type="InterPro" id="IPR020472">
    <property type="entry name" value="WD40_PAC1"/>
</dbReference>
<dbReference type="Gene3D" id="3.10.10.10">
    <property type="entry name" value="HIV Type 1 Reverse Transcriptase, subunit A, domain 1"/>
    <property type="match status" value="1"/>
</dbReference>
<dbReference type="InterPro" id="IPR036322">
    <property type="entry name" value="WD40_repeat_dom_sf"/>
</dbReference>
<dbReference type="Proteomes" id="UP000887116">
    <property type="component" value="Unassembled WGS sequence"/>
</dbReference>
<dbReference type="SUPFAM" id="SSF50978">
    <property type="entry name" value="WD40 repeat-like"/>
    <property type="match status" value="1"/>
</dbReference>
<feature type="region of interest" description="Disordered" evidence="6">
    <location>
        <begin position="539"/>
        <end position="566"/>
    </location>
</feature>
<evidence type="ECO:0000256" key="3">
    <source>
        <dbReference type="ARBA" id="ARBA00022763"/>
    </source>
</evidence>
<dbReference type="EMBL" id="BMAO01035847">
    <property type="protein sequence ID" value="GFR06375.1"/>
    <property type="molecule type" value="Genomic_DNA"/>
</dbReference>
<evidence type="ECO:0000259" key="7">
    <source>
        <dbReference type="Pfam" id="PF00078"/>
    </source>
</evidence>
<dbReference type="InterPro" id="IPR043502">
    <property type="entry name" value="DNA/RNA_pol_sf"/>
</dbReference>
<keyword evidence="2" id="KW-0677">Repeat</keyword>
<accession>A0A8X6IKA9</accession>
<feature type="repeat" description="WD" evidence="5">
    <location>
        <begin position="498"/>
        <end position="539"/>
    </location>
</feature>
<dbReference type="GO" id="GO:0043161">
    <property type="term" value="P:proteasome-mediated ubiquitin-dependent protein catabolic process"/>
    <property type="evidence" value="ECO:0007669"/>
    <property type="project" value="TreeGrafter"/>
</dbReference>
<comment type="caution">
    <text evidence="8">The sequence shown here is derived from an EMBL/GenBank/DDBJ whole genome shotgun (WGS) entry which is preliminary data.</text>
</comment>
<proteinExistence type="predicted"/>
<dbReference type="InterPro" id="IPR000477">
    <property type="entry name" value="RT_dom"/>
</dbReference>
<dbReference type="PANTHER" id="PTHR46202:SF1">
    <property type="entry name" value="DNA EXCISION REPAIR PROTEIN ERCC-8"/>
    <property type="match status" value="1"/>
</dbReference>